<comment type="caution">
    <text evidence="3">The sequence shown here is derived from an EMBL/GenBank/DDBJ whole genome shotgun (WGS) entry which is preliminary data.</text>
</comment>
<reference evidence="3 4" key="1">
    <citation type="journal article" date="2024" name="Science">
        <title>Giant polyketide synthase enzymes in the biosynthesis of giant marine polyether toxins.</title>
        <authorList>
            <person name="Fallon T.R."/>
            <person name="Shende V.V."/>
            <person name="Wierzbicki I.H."/>
            <person name="Pendleton A.L."/>
            <person name="Watervoot N.F."/>
            <person name="Auber R.P."/>
            <person name="Gonzalez D.J."/>
            <person name="Wisecaver J.H."/>
            <person name="Moore B.S."/>
        </authorList>
    </citation>
    <scope>NUCLEOTIDE SEQUENCE [LARGE SCALE GENOMIC DNA]</scope>
    <source>
        <strain evidence="3 4">12B1</strain>
    </source>
</reference>
<dbReference type="AlphaFoldDB" id="A0AB34IUS0"/>
<evidence type="ECO:0000313" key="3">
    <source>
        <dbReference type="EMBL" id="KAL1506946.1"/>
    </source>
</evidence>
<proteinExistence type="predicted"/>
<sequence length="543" mass="60637">MPGVVARALRATLASKISVKAVTVRLSDDELTLSWEARVVSKPRKALGRPARASERTLLGRTLMRGDTLRRELLALGERRSFKFTDFLTLLVGQQSKIWTLYREQNYFEAEDFAHLSLTLVLLGTLPPLPEDEFVRRPGLKRKLRGIDSRETLDLSFDDELAFGLWVAALRALMDRIPPTEVAPYPSPVAPVNRSARGAILSQPPPDATELELVRDTVLVFLVTARVFVYLAGVWALLVLAWGAFLAFLLLGWTGIEPYNCPGQPGLLFNTANWTGSGECVSAMDWFNVCIQILTLLFTYVAFITLPWRLANYVHLRGRHRSCDVGLDFYGRPSDGVWFHTPLPPRRKIVRLLLLNTVFTLLAQLARLIWSDYTSSQSMPGAIFINLTFVSAVVFGIWSGALQGAVEGSVRKANPGRFPPTLGEVMAEQWHDWYAAWQARRSVAREVRAYQTSRTVASRSPKEVTAEIESAEGVSRQSHGRQPSEDIDEREEPADVSPPQSQGHIDEREEPADVSPPQSQDHIDEREEPADVSPPQPAAELHS</sequence>
<dbReference type="InterPro" id="IPR021369">
    <property type="entry name" value="DUF2985"/>
</dbReference>
<name>A0AB34IUS0_PRYPA</name>
<feature type="transmembrane region" description="Helical" evidence="2">
    <location>
        <begin position="349"/>
        <end position="370"/>
    </location>
</feature>
<feature type="transmembrane region" description="Helical" evidence="2">
    <location>
        <begin position="227"/>
        <end position="253"/>
    </location>
</feature>
<keyword evidence="2" id="KW-0472">Membrane</keyword>
<gene>
    <name evidence="3" type="ORF">AB1Y20_007810</name>
</gene>
<evidence type="ECO:0008006" key="5">
    <source>
        <dbReference type="Google" id="ProtNLM"/>
    </source>
</evidence>
<keyword evidence="2" id="KW-0812">Transmembrane</keyword>
<dbReference type="Pfam" id="PF11204">
    <property type="entry name" value="DUF2985"/>
    <property type="match status" value="1"/>
</dbReference>
<dbReference type="EMBL" id="JBGBPQ010000018">
    <property type="protein sequence ID" value="KAL1506946.1"/>
    <property type="molecule type" value="Genomic_DNA"/>
</dbReference>
<feature type="transmembrane region" description="Helical" evidence="2">
    <location>
        <begin position="382"/>
        <end position="402"/>
    </location>
</feature>
<evidence type="ECO:0000256" key="1">
    <source>
        <dbReference type="SAM" id="MobiDB-lite"/>
    </source>
</evidence>
<evidence type="ECO:0000313" key="4">
    <source>
        <dbReference type="Proteomes" id="UP001515480"/>
    </source>
</evidence>
<feature type="region of interest" description="Disordered" evidence="1">
    <location>
        <begin position="451"/>
        <end position="543"/>
    </location>
</feature>
<feature type="transmembrane region" description="Helical" evidence="2">
    <location>
        <begin position="286"/>
        <end position="311"/>
    </location>
</feature>
<feature type="compositionally biased region" description="Acidic residues" evidence="1">
    <location>
        <begin position="485"/>
        <end position="494"/>
    </location>
</feature>
<protein>
    <recommendedName>
        <fullName evidence="5">Autophagy-related protein 9</fullName>
    </recommendedName>
</protein>
<dbReference type="Proteomes" id="UP001515480">
    <property type="component" value="Unassembled WGS sequence"/>
</dbReference>
<keyword evidence="2" id="KW-1133">Transmembrane helix</keyword>
<evidence type="ECO:0000256" key="2">
    <source>
        <dbReference type="SAM" id="Phobius"/>
    </source>
</evidence>
<accession>A0AB34IUS0</accession>
<organism evidence="3 4">
    <name type="scientific">Prymnesium parvum</name>
    <name type="common">Toxic golden alga</name>
    <dbReference type="NCBI Taxonomy" id="97485"/>
    <lineage>
        <taxon>Eukaryota</taxon>
        <taxon>Haptista</taxon>
        <taxon>Haptophyta</taxon>
        <taxon>Prymnesiophyceae</taxon>
        <taxon>Prymnesiales</taxon>
        <taxon>Prymnesiaceae</taxon>
        <taxon>Prymnesium</taxon>
    </lineage>
</organism>
<keyword evidence="4" id="KW-1185">Reference proteome</keyword>